<dbReference type="PANTHER" id="PTHR10108">
    <property type="entry name" value="SAM-DEPENDENT METHYLTRANSFERASE"/>
    <property type="match status" value="1"/>
</dbReference>
<comment type="subcellular location">
    <subcellularLocation>
        <location evidence="6">Endomembrane system</location>
        <topology evidence="6">Single-pass membrane protein</topology>
    </subcellularLocation>
    <subcellularLocation>
        <location evidence="1 7">Membrane</location>
        <topology evidence="1 7">Single-pass type II membrane protein</topology>
    </subcellularLocation>
</comment>
<evidence type="ECO:0000313" key="8">
    <source>
        <dbReference type="EMBL" id="CAH9114784.1"/>
    </source>
</evidence>
<evidence type="ECO:0000256" key="3">
    <source>
        <dbReference type="ARBA" id="ARBA00022603"/>
    </source>
</evidence>
<evidence type="ECO:0000313" key="9">
    <source>
        <dbReference type="Proteomes" id="UP001152484"/>
    </source>
</evidence>
<protein>
    <recommendedName>
        <fullName evidence="7">Methyltransferase</fullName>
        <ecNumber evidence="7">2.1.1.-</ecNumber>
    </recommendedName>
</protein>
<sequence>MHCLVRPPKDHKIPLNWPVGRDVIWSGNVKLTKDHFMSSGSMTKRLMLLEENQIAFRSEDGVADDGVKDYSYQISKMIGLGSDHELPPAGVQTVLDVGCGFGSFGAHLLSLNLISLCVVDMVARSI</sequence>
<evidence type="ECO:0000256" key="4">
    <source>
        <dbReference type="ARBA" id="ARBA00022968"/>
    </source>
</evidence>
<accession>A0A9P0ZTT1</accession>
<evidence type="ECO:0000256" key="7">
    <source>
        <dbReference type="RuleBase" id="RU366043"/>
    </source>
</evidence>
<evidence type="ECO:0000256" key="2">
    <source>
        <dbReference type="ARBA" id="ARBA00008361"/>
    </source>
</evidence>
<dbReference type="InterPro" id="IPR004159">
    <property type="entry name" value="Put_SAM_MeTrfase"/>
</dbReference>
<evidence type="ECO:0000256" key="5">
    <source>
        <dbReference type="ARBA" id="ARBA00023180"/>
    </source>
</evidence>
<dbReference type="GO" id="GO:0008168">
    <property type="term" value="F:methyltransferase activity"/>
    <property type="evidence" value="ECO:0007669"/>
    <property type="project" value="UniProtKB-UniRule"/>
</dbReference>
<dbReference type="Pfam" id="PF03141">
    <property type="entry name" value="Methyltransf_29"/>
    <property type="match status" value="1"/>
</dbReference>
<keyword evidence="3 7" id="KW-0489">Methyltransferase</keyword>
<keyword evidence="5 7" id="KW-0325">Glycoprotein</keyword>
<keyword evidence="4 7" id="KW-0812">Transmembrane</keyword>
<dbReference type="EMBL" id="CAMAPE010000065">
    <property type="protein sequence ID" value="CAH9114784.1"/>
    <property type="molecule type" value="Genomic_DNA"/>
</dbReference>
<gene>
    <name evidence="8" type="ORF">CEURO_LOCUS20531</name>
</gene>
<dbReference type="OrthoDB" id="1683314at2759"/>
<dbReference type="SUPFAM" id="SSF53335">
    <property type="entry name" value="S-adenosyl-L-methionine-dependent methyltransferases"/>
    <property type="match status" value="1"/>
</dbReference>
<keyword evidence="9" id="KW-1185">Reference proteome</keyword>
<comment type="similarity">
    <text evidence="2 7">Belongs to the methyltransferase superfamily.</text>
</comment>
<name>A0A9P0ZTT1_CUSEU</name>
<dbReference type="GO" id="GO:0032259">
    <property type="term" value="P:methylation"/>
    <property type="evidence" value="ECO:0007669"/>
    <property type="project" value="UniProtKB-KW"/>
</dbReference>
<dbReference type="AlphaFoldDB" id="A0A9P0ZTT1"/>
<reference evidence="8" key="1">
    <citation type="submission" date="2022-07" db="EMBL/GenBank/DDBJ databases">
        <authorList>
            <person name="Macas J."/>
            <person name="Novak P."/>
            <person name="Neumann P."/>
        </authorList>
    </citation>
    <scope>NUCLEOTIDE SEQUENCE</scope>
</reference>
<comment type="caution">
    <text evidence="8">The sequence shown here is derived from an EMBL/GenBank/DDBJ whole genome shotgun (WGS) entry which is preliminary data.</text>
</comment>
<dbReference type="Proteomes" id="UP001152484">
    <property type="component" value="Unassembled WGS sequence"/>
</dbReference>
<keyword evidence="4 7" id="KW-0735">Signal-anchor</keyword>
<organism evidence="8 9">
    <name type="scientific">Cuscuta europaea</name>
    <name type="common">European dodder</name>
    <dbReference type="NCBI Taxonomy" id="41803"/>
    <lineage>
        <taxon>Eukaryota</taxon>
        <taxon>Viridiplantae</taxon>
        <taxon>Streptophyta</taxon>
        <taxon>Embryophyta</taxon>
        <taxon>Tracheophyta</taxon>
        <taxon>Spermatophyta</taxon>
        <taxon>Magnoliopsida</taxon>
        <taxon>eudicotyledons</taxon>
        <taxon>Gunneridae</taxon>
        <taxon>Pentapetalae</taxon>
        <taxon>asterids</taxon>
        <taxon>lamiids</taxon>
        <taxon>Solanales</taxon>
        <taxon>Convolvulaceae</taxon>
        <taxon>Cuscuteae</taxon>
        <taxon>Cuscuta</taxon>
        <taxon>Cuscuta subgen. Cuscuta</taxon>
    </lineage>
</organism>
<keyword evidence="7" id="KW-0808">Transferase</keyword>
<evidence type="ECO:0000256" key="1">
    <source>
        <dbReference type="ARBA" id="ARBA00004606"/>
    </source>
</evidence>
<proteinExistence type="inferred from homology"/>
<dbReference type="GO" id="GO:0016020">
    <property type="term" value="C:membrane"/>
    <property type="evidence" value="ECO:0007669"/>
    <property type="project" value="UniProtKB-SubCell"/>
</dbReference>
<dbReference type="GO" id="GO:0012505">
    <property type="term" value="C:endomembrane system"/>
    <property type="evidence" value="ECO:0007669"/>
    <property type="project" value="UniProtKB-SubCell"/>
</dbReference>
<dbReference type="InterPro" id="IPR029063">
    <property type="entry name" value="SAM-dependent_MTases_sf"/>
</dbReference>
<dbReference type="GO" id="GO:0005737">
    <property type="term" value="C:cytoplasm"/>
    <property type="evidence" value="ECO:0007669"/>
    <property type="project" value="TreeGrafter"/>
</dbReference>
<dbReference type="PANTHER" id="PTHR10108:SF1083">
    <property type="entry name" value="METHYLTRANSFERASE PMT4-RELATED"/>
    <property type="match status" value="1"/>
</dbReference>
<dbReference type="EC" id="2.1.1.-" evidence="7"/>
<evidence type="ECO:0000256" key="6">
    <source>
        <dbReference type="ARBA" id="ARBA00037847"/>
    </source>
</evidence>